<evidence type="ECO:0000256" key="3">
    <source>
        <dbReference type="ARBA" id="ARBA00021717"/>
    </source>
</evidence>
<feature type="transmembrane region" description="Helical" evidence="10">
    <location>
        <begin position="15"/>
        <end position="34"/>
    </location>
</feature>
<evidence type="ECO:0000256" key="9">
    <source>
        <dbReference type="NCBIfam" id="TIGR01400"/>
    </source>
</evidence>
<proteinExistence type="inferred from homology"/>
<dbReference type="InterPro" id="IPR006303">
    <property type="entry name" value="FliR"/>
</dbReference>
<evidence type="ECO:0000256" key="4">
    <source>
        <dbReference type="ARBA" id="ARBA00022475"/>
    </source>
</evidence>
<protein>
    <recommendedName>
        <fullName evidence="3 9">Flagellar biosynthetic protein FliR</fullName>
    </recommendedName>
</protein>
<feature type="transmembrane region" description="Helical" evidence="10">
    <location>
        <begin position="174"/>
        <end position="198"/>
    </location>
</feature>
<evidence type="ECO:0000256" key="2">
    <source>
        <dbReference type="ARBA" id="ARBA00009772"/>
    </source>
</evidence>
<dbReference type="PRINTS" id="PR00953">
    <property type="entry name" value="TYPE3IMRPROT"/>
</dbReference>
<dbReference type="EMBL" id="CP051180">
    <property type="protein sequence ID" value="QIZ77347.1"/>
    <property type="molecule type" value="Genomic_DNA"/>
</dbReference>
<dbReference type="KEGG" id="fes:HER31_10920"/>
<dbReference type="GO" id="GO:0005886">
    <property type="term" value="C:plasma membrane"/>
    <property type="evidence" value="ECO:0007669"/>
    <property type="project" value="UniProtKB-SubCell"/>
</dbReference>
<evidence type="ECO:0000256" key="8">
    <source>
        <dbReference type="ARBA" id="ARBA00023143"/>
    </source>
</evidence>
<keyword evidence="7 10" id="KW-0472">Membrane</keyword>
<comment type="subcellular location">
    <subcellularLocation>
        <location evidence="10">Cell membrane</location>
        <topology evidence="10">Multi-pass membrane protein</topology>
    </subcellularLocation>
    <subcellularLocation>
        <location evidence="10">Bacterial flagellum basal body</location>
    </subcellularLocation>
</comment>
<feature type="transmembrane region" description="Helical" evidence="10">
    <location>
        <begin position="41"/>
        <end position="58"/>
    </location>
</feature>
<reference evidence="11 12" key="1">
    <citation type="submission" date="2020-04" db="EMBL/GenBank/DDBJ databases">
        <title>Ferrimonas sp. S7 isolated from sea water.</title>
        <authorList>
            <person name="Bae S.S."/>
            <person name="Baek K."/>
        </authorList>
    </citation>
    <scope>NUCLEOTIDE SEQUENCE [LARGE SCALE GENOMIC DNA]</scope>
    <source>
        <strain evidence="11 12">S7</strain>
    </source>
</reference>
<sequence>MELPLPVIYDWLRSVLWPLFRVASMLMVMTTIGGGTVPTPIRLGLAMVITAVMAPVLPTPPAIELFSPQGFLVGAQQVLIGLVVGFVSVLVMSTFVLAGQIIGMQTSLGFASMVDPSNGQQVPLVGQFYLMLATLMFFGVDGHLLMIKMLFVSFETLPIGEPLLRTSLPRLSEFVALTFANALTISLSAATALLLINFSFGVMTRAAPQLNIFSIGFPVTMLSGLIILWLTLSGIVPHFYATWQQGQEVICDLLQLTCDIP</sequence>
<dbReference type="PANTHER" id="PTHR30065">
    <property type="entry name" value="FLAGELLAR BIOSYNTHETIC PROTEIN FLIR"/>
    <property type="match status" value="1"/>
</dbReference>
<dbReference type="GO" id="GO:0006605">
    <property type="term" value="P:protein targeting"/>
    <property type="evidence" value="ECO:0007669"/>
    <property type="project" value="UniProtKB-UniRule"/>
</dbReference>
<accession>A0A6H1UE12</accession>
<keyword evidence="11" id="KW-0282">Flagellum</keyword>
<dbReference type="GO" id="GO:0009425">
    <property type="term" value="C:bacterial-type flagellum basal body"/>
    <property type="evidence" value="ECO:0007669"/>
    <property type="project" value="UniProtKB-SubCell"/>
</dbReference>
<comment type="function">
    <text evidence="1 10">Role in flagellar biosynthesis.</text>
</comment>
<comment type="similarity">
    <text evidence="2 10">Belongs to the FliR/MopE/SpaR family.</text>
</comment>
<dbReference type="Pfam" id="PF01311">
    <property type="entry name" value="Bac_export_1"/>
    <property type="match status" value="1"/>
</dbReference>
<evidence type="ECO:0000256" key="10">
    <source>
        <dbReference type="RuleBase" id="RU362071"/>
    </source>
</evidence>
<keyword evidence="6 10" id="KW-1133">Transmembrane helix</keyword>
<evidence type="ECO:0000313" key="11">
    <source>
        <dbReference type="EMBL" id="QIZ77347.1"/>
    </source>
</evidence>
<dbReference type="Proteomes" id="UP000501602">
    <property type="component" value="Chromosome"/>
</dbReference>
<evidence type="ECO:0000256" key="7">
    <source>
        <dbReference type="ARBA" id="ARBA00023136"/>
    </source>
</evidence>
<evidence type="ECO:0000256" key="5">
    <source>
        <dbReference type="ARBA" id="ARBA00022692"/>
    </source>
</evidence>
<keyword evidence="8 10" id="KW-0975">Bacterial flagellum</keyword>
<keyword evidence="5 10" id="KW-0812">Transmembrane</keyword>
<keyword evidence="4 10" id="KW-1003">Cell membrane</keyword>
<dbReference type="PANTHER" id="PTHR30065:SF8">
    <property type="entry name" value="FLAGELLAR BIOSYNTHETIC PROTEIN FLIR"/>
    <property type="match status" value="1"/>
</dbReference>
<feature type="transmembrane region" description="Helical" evidence="10">
    <location>
        <begin position="128"/>
        <end position="154"/>
    </location>
</feature>
<name>A0A6H1UE12_9GAMM</name>
<keyword evidence="11" id="KW-0969">Cilium</keyword>
<keyword evidence="12" id="KW-1185">Reference proteome</keyword>
<evidence type="ECO:0000256" key="6">
    <source>
        <dbReference type="ARBA" id="ARBA00022989"/>
    </source>
</evidence>
<evidence type="ECO:0000256" key="1">
    <source>
        <dbReference type="ARBA" id="ARBA00002578"/>
    </source>
</evidence>
<feature type="transmembrane region" description="Helical" evidence="10">
    <location>
        <begin position="210"/>
        <end position="232"/>
    </location>
</feature>
<organism evidence="11 12">
    <name type="scientific">Ferrimonas lipolytica</name>
    <dbReference type="NCBI Taxonomy" id="2724191"/>
    <lineage>
        <taxon>Bacteria</taxon>
        <taxon>Pseudomonadati</taxon>
        <taxon>Pseudomonadota</taxon>
        <taxon>Gammaproteobacteria</taxon>
        <taxon>Alteromonadales</taxon>
        <taxon>Ferrimonadaceae</taxon>
        <taxon>Ferrimonas</taxon>
    </lineage>
</organism>
<dbReference type="NCBIfam" id="TIGR01400">
    <property type="entry name" value="fliR"/>
    <property type="match status" value="1"/>
</dbReference>
<dbReference type="AlphaFoldDB" id="A0A6H1UE12"/>
<keyword evidence="11" id="KW-0966">Cell projection</keyword>
<evidence type="ECO:0000313" key="12">
    <source>
        <dbReference type="Proteomes" id="UP000501602"/>
    </source>
</evidence>
<gene>
    <name evidence="11" type="primary">fliR</name>
    <name evidence="11" type="ORF">HER31_10920</name>
</gene>
<dbReference type="RefSeq" id="WP_168660607.1">
    <property type="nucleotide sequence ID" value="NZ_CP051180.1"/>
</dbReference>
<dbReference type="GO" id="GO:0044780">
    <property type="term" value="P:bacterial-type flagellum assembly"/>
    <property type="evidence" value="ECO:0007669"/>
    <property type="project" value="UniProtKB-UniRule"/>
</dbReference>
<dbReference type="InterPro" id="IPR002010">
    <property type="entry name" value="T3SS_IM_R"/>
</dbReference>
<feature type="transmembrane region" description="Helical" evidence="10">
    <location>
        <begin position="78"/>
        <end position="98"/>
    </location>
</feature>